<dbReference type="InterPro" id="IPR023405">
    <property type="entry name" value="Topo_IA_core_domain"/>
</dbReference>
<dbReference type="PATRIC" id="fig|1719120.3.peg.1006"/>
<evidence type="ECO:0000256" key="12">
    <source>
        <dbReference type="HAMAP-Rule" id="MF_00952"/>
    </source>
</evidence>
<dbReference type="GO" id="GO:0003677">
    <property type="term" value="F:DNA binding"/>
    <property type="evidence" value="ECO:0007669"/>
    <property type="project" value="UniProtKB-KW"/>
</dbReference>
<keyword evidence="4" id="KW-0479">Metal-binding</keyword>
<dbReference type="Proteomes" id="UP000050360">
    <property type="component" value="Unassembled WGS sequence"/>
</dbReference>
<comment type="similarity">
    <text evidence="3 12">Belongs to the type IA topoisomerase family.</text>
</comment>
<keyword evidence="8" id="KW-0460">Magnesium</keyword>
<comment type="function">
    <text evidence="12">Releases the supercoiling and torsional tension of DNA, which is introduced during the DNA replication and transcription, by transiently cleaving and rejoining one strand of the DNA duplex. Introduces a single-strand break via transesterification at a target site in duplex DNA. The scissile phosphodiester is attacked by the catalytic tyrosine of the enzyme, resulting in the formation of a DNA-(5'-phosphotyrosyl)-enzyme intermediate and the expulsion of a 3'-OH DNA strand. The free DNA strand then undergoes passage around the unbroken strand, thus removing DNA supercoils. Finally, in the religation step, the DNA 3'-OH attacks the covalent intermediate to expel the active-site tyrosine and restore the DNA phosphodiester backbone.</text>
</comment>
<comment type="caution">
    <text evidence="12">Lacks conserved residue(s) required for the propagation of feature annotation.</text>
</comment>
<dbReference type="CDD" id="cd00186">
    <property type="entry name" value="TOP1Ac"/>
    <property type="match status" value="1"/>
</dbReference>
<dbReference type="InterPro" id="IPR013826">
    <property type="entry name" value="Topo_IA_cen_sub3"/>
</dbReference>
<feature type="compositionally biased region" description="Basic and acidic residues" evidence="13">
    <location>
        <begin position="350"/>
        <end position="359"/>
    </location>
</feature>
<dbReference type="Pfam" id="PF01396">
    <property type="entry name" value="Zn_ribbon_Top1"/>
    <property type="match status" value="1"/>
</dbReference>
<feature type="site" description="Interaction with DNA" evidence="12">
    <location>
        <position position="493"/>
    </location>
</feature>
<dbReference type="SUPFAM" id="SSF57783">
    <property type="entry name" value="Zinc beta-ribbon"/>
    <property type="match status" value="1"/>
</dbReference>
<dbReference type="EMBL" id="LKCM01000080">
    <property type="protein sequence ID" value="KPQ44469.1"/>
    <property type="molecule type" value="Genomic_DNA"/>
</dbReference>
<dbReference type="InterPro" id="IPR003601">
    <property type="entry name" value="Topo_IA_2"/>
</dbReference>
<comment type="caution">
    <text evidence="16">The sequence shown here is derived from an EMBL/GenBank/DDBJ whole genome shotgun (WGS) entry which is preliminary data.</text>
</comment>
<keyword evidence="11 12" id="KW-0413">Isomerase</keyword>
<dbReference type="InterPro" id="IPR013824">
    <property type="entry name" value="Topo_IA_cen_sub1"/>
</dbReference>
<keyword evidence="6" id="KW-0863">Zinc-finger</keyword>
<feature type="domain" description="Topo IA-type catalytic" evidence="15">
    <location>
        <begin position="151"/>
        <end position="559"/>
    </location>
</feature>
<evidence type="ECO:0000256" key="5">
    <source>
        <dbReference type="ARBA" id="ARBA00022737"/>
    </source>
</evidence>
<feature type="site" description="Interaction with DNA" evidence="12">
    <location>
        <position position="161"/>
    </location>
</feature>
<dbReference type="InterPro" id="IPR003602">
    <property type="entry name" value="Topo_IA_DNA-bd_dom"/>
</dbReference>
<evidence type="ECO:0000313" key="16">
    <source>
        <dbReference type="EMBL" id="KPQ44469.1"/>
    </source>
</evidence>
<dbReference type="NCBIfam" id="NF005555">
    <property type="entry name" value="PRK07220.1"/>
    <property type="match status" value="1"/>
</dbReference>
<dbReference type="PROSITE" id="PS50880">
    <property type="entry name" value="TOPRIM"/>
    <property type="match status" value="1"/>
</dbReference>
<feature type="active site" description="O-(5'-phospho-DNA)-tyrosine intermediate" evidence="12">
    <location>
        <position position="307"/>
    </location>
</feature>
<dbReference type="SMART" id="SM00436">
    <property type="entry name" value="TOP1Bc"/>
    <property type="match status" value="1"/>
</dbReference>
<proteinExistence type="inferred from homology"/>
<dbReference type="InterPro" id="IPR013825">
    <property type="entry name" value="Topo_IA_cen_sub2"/>
</dbReference>
<accession>A0A0P8AIQ1</accession>
<dbReference type="InterPro" id="IPR005739">
    <property type="entry name" value="TopoI_arch"/>
</dbReference>
<evidence type="ECO:0000256" key="9">
    <source>
        <dbReference type="ARBA" id="ARBA00023029"/>
    </source>
</evidence>
<dbReference type="Gene3D" id="3.40.50.140">
    <property type="match status" value="1"/>
</dbReference>
<dbReference type="PRINTS" id="PR00417">
    <property type="entry name" value="PRTPISMRASEI"/>
</dbReference>
<dbReference type="PANTHER" id="PTHR11390:SF26">
    <property type="entry name" value="DNA TOPOISOMERASE 1"/>
    <property type="match status" value="1"/>
</dbReference>
<dbReference type="GO" id="GO:0003917">
    <property type="term" value="F:DNA topoisomerase type I (single strand cut, ATP-independent) activity"/>
    <property type="evidence" value="ECO:0007669"/>
    <property type="project" value="UniProtKB-UniRule"/>
</dbReference>
<comment type="cofactor">
    <cofactor evidence="2">
        <name>Mg(2+)</name>
        <dbReference type="ChEBI" id="CHEBI:18420"/>
    </cofactor>
</comment>
<feature type="site" description="Interaction with DNA" evidence="12">
    <location>
        <position position="48"/>
    </location>
</feature>
<evidence type="ECO:0000259" key="15">
    <source>
        <dbReference type="PROSITE" id="PS52039"/>
    </source>
</evidence>
<dbReference type="PROSITE" id="PS52039">
    <property type="entry name" value="TOPO_IA_2"/>
    <property type="match status" value="1"/>
</dbReference>
<evidence type="ECO:0000313" key="17">
    <source>
        <dbReference type="Proteomes" id="UP000050360"/>
    </source>
</evidence>
<evidence type="ECO:0000256" key="6">
    <source>
        <dbReference type="ARBA" id="ARBA00022771"/>
    </source>
</evidence>
<organism evidence="16 17">
    <name type="scientific">Candidatus Methanoperedens nitratireducens</name>
    <dbReference type="NCBI Taxonomy" id="1392998"/>
    <lineage>
        <taxon>Archaea</taxon>
        <taxon>Methanobacteriati</taxon>
        <taxon>Methanobacteriota</taxon>
        <taxon>Stenosarchaea group</taxon>
        <taxon>Methanomicrobia</taxon>
        <taxon>Methanosarcinales</taxon>
        <taxon>ANME-2 cluster</taxon>
        <taxon>Candidatus Methanoperedentaceae</taxon>
        <taxon>Candidatus Methanoperedens</taxon>
    </lineage>
</organism>
<dbReference type="Pfam" id="PF01131">
    <property type="entry name" value="Topoisom_bac"/>
    <property type="match status" value="1"/>
</dbReference>
<dbReference type="SMART" id="SM00437">
    <property type="entry name" value="TOP1Ac"/>
    <property type="match status" value="1"/>
</dbReference>
<evidence type="ECO:0000259" key="14">
    <source>
        <dbReference type="PROSITE" id="PS50880"/>
    </source>
</evidence>
<dbReference type="GO" id="GO:0008270">
    <property type="term" value="F:zinc ion binding"/>
    <property type="evidence" value="ECO:0007669"/>
    <property type="project" value="UniProtKB-KW"/>
</dbReference>
<dbReference type="NCBIfam" id="TIGR01057">
    <property type="entry name" value="topA_arch"/>
    <property type="match status" value="1"/>
</dbReference>
<dbReference type="Gene3D" id="2.70.20.10">
    <property type="entry name" value="Topoisomerase I, domain 3"/>
    <property type="match status" value="1"/>
</dbReference>
<evidence type="ECO:0000256" key="13">
    <source>
        <dbReference type="SAM" id="MobiDB-lite"/>
    </source>
</evidence>
<dbReference type="SUPFAM" id="SSF56712">
    <property type="entry name" value="Prokaryotic type I DNA topoisomerase"/>
    <property type="match status" value="1"/>
</dbReference>
<dbReference type="AlphaFoldDB" id="A0A0P8AIQ1"/>
<comment type="subunit">
    <text evidence="12">Monomer.</text>
</comment>
<dbReference type="Gene3D" id="3.30.65.10">
    <property type="entry name" value="Bacterial Topoisomerase I, domain 1"/>
    <property type="match status" value="1"/>
</dbReference>
<dbReference type="InterPro" id="IPR006171">
    <property type="entry name" value="TOPRIM_dom"/>
</dbReference>
<keyword evidence="5" id="KW-0677">Repeat</keyword>
<feature type="region of interest" description="Interaction with DNA" evidence="12">
    <location>
        <begin position="189"/>
        <end position="194"/>
    </location>
</feature>
<name>A0A0P8AIQ1_9EURY</name>
<feature type="domain" description="Toprim" evidence="14">
    <location>
        <begin position="1"/>
        <end position="133"/>
    </location>
</feature>
<evidence type="ECO:0000256" key="10">
    <source>
        <dbReference type="ARBA" id="ARBA00023125"/>
    </source>
</evidence>
<feature type="site" description="Interaction with DNA" evidence="12">
    <location>
        <position position="309"/>
    </location>
</feature>
<feature type="site" description="Interaction with DNA" evidence="12">
    <location>
        <position position="165"/>
    </location>
</feature>
<gene>
    <name evidence="12 16" type="primary">topA</name>
    <name evidence="16" type="ORF">MPEBLZ_00933</name>
</gene>
<dbReference type="PANTHER" id="PTHR11390">
    <property type="entry name" value="PROKARYOTIC DNA TOPOISOMERASE"/>
    <property type="match status" value="1"/>
</dbReference>
<dbReference type="CDD" id="cd03362">
    <property type="entry name" value="TOPRIM_TopoIA_TopoIII"/>
    <property type="match status" value="1"/>
</dbReference>
<dbReference type="Gene3D" id="1.10.460.10">
    <property type="entry name" value="Topoisomerase I, domain 2"/>
    <property type="match status" value="1"/>
</dbReference>
<protein>
    <recommendedName>
        <fullName evidence="12">DNA topoisomerase 1</fullName>
        <ecNumber evidence="12">5.6.2.1</ecNumber>
    </recommendedName>
    <alternativeName>
        <fullName evidence="12">DNA topoisomerase I</fullName>
    </alternativeName>
</protein>
<dbReference type="Pfam" id="PF01751">
    <property type="entry name" value="Toprim"/>
    <property type="match status" value="1"/>
</dbReference>
<dbReference type="InterPro" id="IPR028612">
    <property type="entry name" value="Topoisom_1_IA"/>
</dbReference>
<comment type="catalytic activity">
    <reaction evidence="1 12">
        <text>ATP-independent breakage of single-stranded DNA, followed by passage and rejoining.</text>
        <dbReference type="EC" id="5.6.2.1"/>
    </reaction>
</comment>
<sequence>MHLIITEKHDTAKRIAAILSDKKPDKERVNGVDTYKFNETAVIGLSGHIVEVDFPKEYNNWQKTDLQNLIHAEVLTNPTHANIVTAIRKLGKTAQHLTIATDYDREGELIGVEALNVVKKVNPDISADRVHYSTITPAEIKKAFSNPVKIDFNLAAAGESRQVIDLIWGAVLTRFVSLSSGRLGDKFLSVGRVQSPTLAIIVNREKERETFISVPYWELYATLINGGEFEAQHKKGRFLDQAEAEATRAKLGKTGTVKSIILGKRSEKPPMPFNTTEFLRAASAIGISPSNAMRIAEFLYVNGYISYPRTDNTVYPETLDMKGIIESFLNTEFKEYAQKLLSGKLQPTRGKKETTDHPPIHPATPVKRSQLKDDEWKLYELVVRRFFATFAGETLWETMAVTVDISGEDFGANGARLMEPGWRWYYSYNLPEDRILPKLAEGQSLTVKEVNLVGKETQPPSRYGQGHLIKIMEDLGLGTKSTRHEIISKLYSRAYVHGNPIQPTKTAFAVVEALEKYASTITKPDMTSKLEKDMDEISEGKITEDFVVRESRDMLGEVFKDMTKNKDLISEALRNGLYEDRVIGTCQKCSSDLIIRKSKKGSRFIGCSGYPNCDFTLPLPKIGQIVVTEKQCSDHGLFHIKIVNKGKRPWEIGCPHCNFNEWQKKIEEEKKNGLIKEPKIEVKEVKSNKTKRNSSK</sequence>
<dbReference type="GO" id="GO:0006281">
    <property type="term" value="P:DNA repair"/>
    <property type="evidence" value="ECO:0007669"/>
    <property type="project" value="TreeGrafter"/>
</dbReference>
<dbReference type="InterPro" id="IPR034144">
    <property type="entry name" value="TOPRIM_TopoIII"/>
</dbReference>
<keyword evidence="10 12" id="KW-0238">DNA-binding</keyword>
<evidence type="ECO:0000256" key="2">
    <source>
        <dbReference type="ARBA" id="ARBA00001946"/>
    </source>
</evidence>
<dbReference type="GO" id="GO:0005694">
    <property type="term" value="C:chromosome"/>
    <property type="evidence" value="ECO:0007669"/>
    <property type="project" value="InterPro"/>
</dbReference>
<evidence type="ECO:0000256" key="3">
    <source>
        <dbReference type="ARBA" id="ARBA00009446"/>
    </source>
</evidence>
<evidence type="ECO:0000256" key="11">
    <source>
        <dbReference type="ARBA" id="ARBA00023235"/>
    </source>
</evidence>
<dbReference type="InterPro" id="IPR000380">
    <property type="entry name" value="Topo_IA"/>
</dbReference>
<reference evidence="16 17" key="1">
    <citation type="submission" date="2015-09" db="EMBL/GenBank/DDBJ databases">
        <title>A metagenomics-based metabolic model of nitrate-dependent anaerobic oxidation of methane by Methanoperedens-like archaea.</title>
        <authorList>
            <person name="Arshad A."/>
            <person name="Speth D.R."/>
            <person name="De Graaf R.M."/>
            <person name="Op Den Camp H.J."/>
            <person name="Jetten M.S."/>
            <person name="Welte C.U."/>
        </authorList>
    </citation>
    <scope>NUCLEOTIDE SEQUENCE [LARGE SCALE GENOMIC DNA]</scope>
</reference>
<dbReference type="GO" id="GO:0006310">
    <property type="term" value="P:DNA recombination"/>
    <property type="evidence" value="ECO:0007669"/>
    <property type="project" value="TreeGrafter"/>
</dbReference>
<dbReference type="SMART" id="SM00493">
    <property type="entry name" value="TOPRIM"/>
    <property type="match status" value="1"/>
</dbReference>
<dbReference type="FunFam" id="1.10.290.10:FF:000003">
    <property type="entry name" value="DNA topoisomerase"/>
    <property type="match status" value="1"/>
</dbReference>
<evidence type="ECO:0000256" key="8">
    <source>
        <dbReference type="ARBA" id="ARBA00022842"/>
    </source>
</evidence>
<feature type="region of interest" description="Disordered" evidence="13">
    <location>
        <begin position="346"/>
        <end position="366"/>
    </location>
</feature>
<keyword evidence="7" id="KW-0862">Zinc</keyword>
<evidence type="ECO:0000256" key="7">
    <source>
        <dbReference type="ARBA" id="ARBA00022833"/>
    </source>
</evidence>
<dbReference type="EC" id="5.6.2.1" evidence="12"/>
<evidence type="ECO:0000256" key="1">
    <source>
        <dbReference type="ARBA" id="ARBA00000213"/>
    </source>
</evidence>
<dbReference type="InterPro" id="IPR013497">
    <property type="entry name" value="Topo_IA_cen"/>
</dbReference>
<dbReference type="InterPro" id="IPR013498">
    <property type="entry name" value="Topo_IA_Znf"/>
</dbReference>
<keyword evidence="9 12" id="KW-0799">Topoisomerase</keyword>
<dbReference type="HAMAP" id="MF_00952">
    <property type="entry name" value="Topoisom_1_prok"/>
    <property type="match status" value="1"/>
</dbReference>
<dbReference type="Gene3D" id="1.10.290.10">
    <property type="entry name" value="Topoisomerase I, domain 4"/>
    <property type="match status" value="1"/>
</dbReference>
<evidence type="ECO:0000256" key="4">
    <source>
        <dbReference type="ARBA" id="ARBA00022723"/>
    </source>
</evidence>
<dbReference type="GO" id="GO:0006265">
    <property type="term" value="P:DNA topological change"/>
    <property type="evidence" value="ECO:0007669"/>
    <property type="project" value="UniProtKB-UniRule"/>
</dbReference>